<sequence length="530" mass="58880">MRKPMQKVGRRNTRNLAWIISIVMVMSVVLSACGSKGEAQTNGSSSGNPDAPLEVSIMTITPSAVPAADDNVIKRAIEKATNSKMSIQWVSNNIYGDKLNLTLASGDLPDLIMINDPFGSTFTKMVKQGAFWDITPYIQDYPNLSKGIPDIAWETTKAADGNNYGIPRPRPVTGDSFFIIRKDWLDKLNLQVPETTDELFDVMKAFVEQDPDGNGQSDTTALAAYVSPDDLGWGGNLGPVLGAIESSFIGTNSSWKWDETEGKLVYRELLPEVRESLQYLTKAYSSGMMPEDLLSLKLTQARELFKRNQAGIIVDKTGTMRKIYADDLKKVDPSFKYTDFYPLTNLNGYNPKGSGYNGILAIPASVPEEKMKRILQLVDTWMNPEVFEIQQFGIEGTHYKVVDGKKVASTEKLTADNASDFNHIVNVIDLPWDTTGETDEETQANELFKKVEAERDKTSVADLSAGLQSETGQKILPELNKKIQDLKAKIILGREPIEAWDTFVESLRNDPNVQAMSDEMTEAYKKRNGQ</sequence>
<organism evidence="6 7">
    <name type="scientific">Paenibacillus xylanilyticus</name>
    <dbReference type="NCBI Taxonomy" id="248903"/>
    <lineage>
        <taxon>Bacteria</taxon>
        <taxon>Bacillati</taxon>
        <taxon>Bacillota</taxon>
        <taxon>Bacilli</taxon>
        <taxon>Bacillales</taxon>
        <taxon>Paenibacillaceae</taxon>
        <taxon>Paenibacillus</taxon>
    </lineage>
</organism>
<dbReference type="PROSITE" id="PS51257">
    <property type="entry name" value="PROKAR_LIPOPROTEIN"/>
    <property type="match status" value="1"/>
</dbReference>
<gene>
    <name evidence="6" type="ORF">HP552_32430</name>
</gene>
<dbReference type="PANTHER" id="PTHR43649">
    <property type="entry name" value="ARABINOSE-BINDING PROTEIN-RELATED"/>
    <property type="match status" value="1"/>
</dbReference>
<dbReference type="Pfam" id="PF13416">
    <property type="entry name" value="SBP_bac_8"/>
    <property type="match status" value="1"/>
</dbReference>
<protein>
    <submittedName>
        <fullName evidence="6">Extracellular solute-binding protein</fullName>
    </submittedName>
</protein>
<keyword evidence="4" id="KW-0564">Palmitate</keyword>
<keyword evidence="3" id="KW-0472">Membrane</keyword>
<dbReference type="InterPro" id="IPR006059">
    <property type="entry name" value="SBP"/>
</dbReference>
<keyword evidence="5" id="KW-0449">Lipoprotein</keyword>
<dbReference type="EMBL" id="JABMCB010000206">
    <property type="protein sequence ID" value="NUU79898.1"/>
    <property type="molecule type" value="Genomic_DNA"/>
</dbReference>
<reference evidence="6 7" key="1">
    <citation type="submission" date="2020-05" db="EMBL/GenBank/DDBJ databases">
        <title>Genome Sequencing of Type Strains.</title>
        <authorList>
            <person name="Lemaire J.F."/>
            <person name="Inderbitzin P."/>
            <person name="Gregorio O.A."/>
            <person name="Collins S.B."/>
            <person name="Wespe N."/>
            <person name="Knight-Connoni V."/>
        </authorList>
    </citation>
    <scope>NUCLEOTIDE SEQUENCE [LARGE SCALE GENOMIC DNA]</scope>
    <source>
        <strain evidence="6 7">LMG 21957</strain>
    </source>
</reference>
<name>A0A7Y6EZH3_9BACL</name>
<dbReference type="Gene3D" id="3.40.190.10">
    <property type="entry name" value="Periplasmic binding protein-like II"/>
    <property type="match status" value="2"/>
</dbReference>
<accession>A0A7Y6EZH3</accession>
<keyword evidence="1" id="KW-1003">Cell membrane</keyword>
<dbReference type="SUPFAM" id="SSF53850">
    <property type="entry name" value="Periplasmic binding protein-like II"/>
    <property type="match status" value="1"/>
</dbReference>
<proteinExistence type="predicted"/>
<evidence type="ECO:0000256" key="3">
    <source>
        <dbReference type="ARBA" id="ARBA00023136"/>
    </source>
</evidence>
<keyword evidence="2" id="KW-0732">Signal</keyword>
<evidence type="ECO:0000256" key="4">
    <source>
        <dbReference type="ARBA" id="ARBA00023139"/>
    </source>
</evidence>
<keyword evidence="7" id="KW-1185">Reference proteome</keyword>
<evidence type="ECO:0000256" key="5">
    <source>
        <dbReference type="ARBA" id="ARBA00023288"/>
    </source>
</evidence>
<evidence type="ECO:0000256" key="2">
    <source>
        <dbReference type="ARBA" id="ARBA00022729"/>
    </source>
</evidence>
<comment type="caution">
    <text evidence="6">The sequence shown here is derived from an EMBL/GenBank/DDBJ whole genome shotgun (WGS) entry which is preliminary data.</text>
</comment>
<dbReference type="AlphaFoldDB" id="A0A7Y6EZH3"/>
<evidence type="ECO:0000313" key="6">
    <source>
        <dbReference type="EMBL" id="NUU79898.1"/>
    </source>
</evidence>
<dbReference type="Proteomes" id="UP000526125">
    <property type="component" value="Unassembled WGS sequence"/>
</dbReference>
<dbReference type="PANTHER" id="PTHR43649:SF33">
    <property type="entry name" value="POLYGALACTURONAN_RHAMNOGALACTURONAN-BINDING PROTEIN YTCQ"/>
    <property type="match status" value="1"/>
</dbReference>
<evidence type="ECO:0000313" key="7">
    <source>
        <dbReference type="Proteomes" id="UP000526125"/>
    </source>
</evidence>
<dbReference type="InterPro" id="IPR050490">
    <property type="entry name" value="Bact_solute-bd_prot1"/>
</dbReference>
<evidence type="ECO:0000256" key="1">
    <source>
        <dbReference type="ARBA" id="ARBA00022475"/>
    </source>
</evidence>